<dbReference type="Pfam" id="PF00149">
    <property type="entry name" value="Metallophos"/>
    <property type="match status" value="1"/>
</dbReference>
<gene>
    <name evidence="2" type="ORF">J6I44_14875</name>
</gene>
<protein>
    <submittedName>
        <fullName evidence="2">Serine/threonine protein phosphatase</fullName>
    </submittedName>
</protein>
<proteinExistence type="predicted"/>
<reference evidence="2 3" key="1">
    <citation type="submission" date="2021-03" db="EMBL/GenBank/DDBJ databases">
        <title>Aliifodinibius sp. nov., a new bacterium isolated from saline soil.</title>
        <authorList>
            <person name="Galisteo C."/>
            <person name="De La Haba R."/>
            <person name="Sanchez-Porro C."/>
            <person name="Ventosa A."/>
        </authorList>
    </citation>
    <scope>NUCLEOTIDE SEQUENCE [LARGE SCALE GENOMIC DNA]</scope>
    <source>
        <strain evidence="2 3">1BSP15-2V2</strain>
    </source>
</reference>
<feature type="domain" description="Serine/threonine specific protein phosphatases" evidence="1">
    <location>
        <begin position="66"/>
        <end position="71"/>
    </location>
</feature>
<dbReference type="InterPro" id="IPR004843">
    <property type="entry name" value="Calcineurin-like_PHP"/>
</dbReference>
<evidence type="ECO:0000259" key="1">
    <source>
        <dbReference type="PROSITE" id="PS00125"/>
    </source>
</evidence>
<dbReference type="Gene3D" id="3.60.21.10">
    <property type="match status" value="1"/>
</dbReference>
<dbReference type="RefSeq" id="WP_265766932.1">
    <property type="nucleotide sequence ID" value="NZ_JAGGJA010000010.1"/>
</dbReference>
<dbReference type="CDD" id="cd00144">
    <property type="entry name" value="MPP_PPP_family"/>
    <property type="match status" value="1"/>
</dbReference>
<dbReference type="InterPro" id="IPR050126">
    <property type="entry name" value="Ap4A_hydrolase"/>
</dbReference>
<comment type="caution">
    <text evidence="2">The sequence shown here is derived from an EMBL/GenBank/DDBJ whole genome shotgun (WGS) entry which is preliminary data.</text>
</comment>
<accession>A0ABT3PQM9</accession>
<evidence type="ECO:0000313" key="3">
    <source>
        <dbReference type="Proteomes" id="UP001207918"/>
    </source>
</evidence>
<name>A0ABT3PQM9_9BACT</name>
<dbReference type="InterPro" id="IPR006186">
    <property type="entry name" value="Ser/Thr-sp_prot-phosphatase"/>
</dbReference>
<dbReference type="Proteomes" id="UP001207918">
    <property type="component" value="Unassembled WGS sequence"/>
</dbReference>
<keyword evidence="3" id="KW-1185">Reference proteome</keyword>
<organism evidence="2 3">
    <name type="scientific">Fodinibius salsisoli</name>
    <dbReference type="NCBI Taxonomy" id="2820877"/>
    <lineage>
        <taxon>Bacteria</taxon>
        <taxon>Pseudomonadati</taxon>
        <taxon>Balneolota</taxon>
        <taxon>Balneolia</taxon>
        <taxon>Balneolales</taxon>
        <taxon>Balneolaceae</taxon>
        <taxon>Fodinibius</taxon>
    </lineage>
</organism>
<evidence type="ECO:0000313" key="2">
    <source>
        <dbReference type="EMBL" id="MCW9708146.1"/>
    </source>
</evidence>
<dbReference type="PROSITE" id="PS00125">
    <property type="entry name" value="SER_THR_PHOSPHATASE"/>
    <property type="match status" value="1"/>
</dbReference>
<dbReference type="PANTHER" id="PTHR42850:SF4">
    <property type="entry name" value="ZINC-DEPENDENT ENDOPOLYPHOSPHATASE"/>
    <property type="match status" value="1"/>
</dbReference>
<dbReference type="PRINTS" id="PR00114">
    <property type="entry name" value="STPHPHTASE"/>
</dbReference>
<dbReference type="InterPro" id="IPR029052">
    <property type="entry name" value="Metallo-depent_PP-like"/>
</dbReference>
<dbReference type="PANTHER" id="PTHR42850">
    <property type="entry name" value="METALLOPHOSPHOESTERASE"/>
    <property type="match status" value="1"/>
</dbReference>
<sequence length="221" mass="25658">MDKQKYIAIGDIHGCFQTMKALINKLDGFYDRTFVFVGDYIDRGPGSKQVVDFLLDFRKQVDCIFLRGNHEQMMLDAIDKGEMHLWLMNGGDTTVSSYKVDSRRFNLPDEHDQFYRSTEFYYDTPNFFFVHAGLSPSKTISESILDEKQVQQFLWERSHLNTAKKPWEKPVVFGHTPRPSPTNESQMIGIDTGCVYNRRGYGKLTAVKLPEKEFIQQDCID</sequence>
<dbReference type="SUPFAM" id="SSF56300">
    <property type="entry name" value="Metallo-dependent phosphatases"/>
    <property type="match status" value="1"/>
</dbReference>
<dbReference type="EMBL" id="JAGGJA010000010">
    <property type="protein sequence ID" value="MCW9708146.1"/>
    <property type="molecule type" value="Genomic_DNA"/>
</dbReference>